<name>A0A7J7VQW2_RHIFE</name>
<dbReference type="SUPFAM" id="SSF50630">
    <property type="entry name" value="Acid proteases"/>
    <property type="match status" value="1"/>
</dbReference>
<proteinExistence type="predicted"/>
<dbReference type="Gene3D" id="2.40.70.10">
    <property type="entry name" value="Acid Proteases"/>
    <property type="match status" value="1"/>
</dbReference>
<dbReference type="InterPro" id="IPR021109">
    <property type="entry name" value="Peptidase_aspartic_dom_sf"/>
</dbReference>
<evidence type="ECO:0008006" key="3">
    <source>
        <dbReference type="Google" id="ProtNLM"/>
    </source>
</evidence>
<organism evidence="1 2">
    <name type="scientific">Rhinolophus ferrumequinum</name>
    <name type="common">Greater horseshoe bat</name>
    <dbReference type="NCBI Taxonomy" id="59479"/>
    <lineage>
        <taxon>Eukaryota</taxon>
        <taxon>Metazoa</taxon>
        <taxon>Chordata</taxon>
        <taxon>Craniata</taxon>
        <taxon>Vertebrata</taxon>
        <taxon>Euteleostomi</taxon>
        <taxon>Mammalia</taxon>
        <taxon>Eutheria</taxon>
        <taxon>Laurasiatheria</taxon>
        <taxon>Chiroptera</taxon>
        <taxon>Yinpterochiroptera</taxon>
        <taxon>Rhinolophoidea</taxon>
        <taxon>Rhinolophidae</taxon>
        <taxon>Rhinolophinae</taxon>
        <taxon>Rhinolophus</taxon>
    </lineage>
</organism>
<sequence length="256" mass="28821">MGATGDQVKSQPFCQAQTCKLGHTVSHEFLYLSDCPIPLLGRDLLTKFGAQISFEPSGQATMSLQPPSEGLILSITTLREEEWKLYRTGSVEQNPGAYRADFPEVWAEDNPSGLAKQKAPVWVELRPRVQPQWLRQYPISREAQAGIQEHLTHLRAAEILVECQLLWNTPLLQVRKPKGEYQPLQDLRAVNQATVSLHPRSPKSIYSPQPAAPEAGWFTCLDLKEAFFCIRLVTQSQSLLAFKWTEPDTGQQLQLT</sequence>
<dbReference type="InterPro" id="IPR043502">
    <property type="entry name" value="DNA/RNA_pol_sf"/>
</dbReference>
<dbReference type="SUPFAM" id="SSF56672">
    <property type="entry name" value="DNA/RNA polymerases"/>
    <property type="match status" value="1"/>
</dbReference>
<dbReference type="Proteomes" id="UP000585614">
    <property type="component" value="Unassembled WGS sequence"/>
</dbReference>
<gene>
    <name evidence="1" type="ORF">mRhiFer1_008240</name>
</gene>
<dbReference type="Gene3D" id="3.10.10.10">
    <property type="entry name" value="HIV Type 1 Reverse Transcriptase, subunit A, domain 1"/>
    <property type="match status" value="1"/>
</dbReference>
<accession>A0A7J7VQW2</accession>
<evidence type="ECO:0000313" key="2">
    <source>
        <dbReference type="Proteomes" id="UP000585614"/>
    </source>
</evidence>
<dbReference type="PANTHER" id="PTHR33064">
    <property type="entry name" value="POL PROTEIN"/>
    <property type="match status" value="1"/>
</dbReference>
<protein>
    <recommendedName>
        <fullName evidence="3">Reverse transcriptase domain-containing protein</fullName>
    </recommendedName>
</protein>
<dbReference type="AlphaFoldDB" id="A0A7J7VQW2"/>
<dbReference type="InterPro" id="IPR051320">
    <property type="entry name" value="Viral_Replic_Matur_Polypro"/>
</dbReference>
<dbReference type="EMBL" id="JACAGC010000012">
    <property type="protein sequence ID" value="KAF6327519.1"/>
    <property type="molecule type" value="Genomic_DNA"/>
</dbReference>
<reference evidence="1 2" key="1">
    <citation type="journal article" date="2020" name="Nature">
        <title>Six reference-quality genomes reveal evolution of bat adaptations.</title>
        <authorList>
            <person name="Jebb D."/>
            <person name="Huang Z."/>
            <person name="Pippel M."/>
            <person name="Hughes G.M."/>
            <person name="Lavrichenko K."/>
            <person name="Devanna P."/>
            <person name="Winkler S."/>
            <person name="Jermiin L.S."/>
            <person name="Skirmuntt E.C."/>
            <person name="Katzourakis A."/>
            <person name="Burkitt-Gray L."/>
            <person name="Ray D.A."/>
            <person name="Sullivan K.A.M."/>
            <person name="Roscito J.G."/>
            <person name="Kirilenko B.M."/>
            <person name="Davalos L.M."/>
            <person name="Corthals A.P."/>
            <person name="Power M.L."/>
            <person name="Jones G."/>
            <person name="Ransome R.D."/>
            <person name="Dechmann D.K.N."/>
            <person name="Locatelli A.G."/>
            <person name="Puechmaille S.J."/>
            <person name="Fedrigo O."/>
            <person name="Jarvis E.D."/>
            <person name="Hiller M."/>
            <person name="Vernes S.C."/>
            <person name="Myers E.W."/>
            <person name="Teeling E.C."/>
        </authorList>
    </citation>
    <scope>NUCLEOTIDE SEQUENCE [LARGE SCALE GENOMIC DNA]</scope>
    <source>
        <strain evidence="1">MRhiFer1</strain>
        <tissue evidence="1">Lung</tissue>
    </source>
</reference>
<dbReference type="PANTHER" id="PTHR33064:SF29">
    <property type="entry name" value="PEPTIDASE A2 DOMAIN-CONTAINING PROTEIN-RELATED"/>
    <property type="match status" value="1"/>
</dbReference>
<comment type="caution">
    <text evidence="1">The sequence shown here is derived from an EMBL/GenBank/DDBJ whole genome shotgun (WGS) entry which is preliminary data.</text>
</comment>
<evidence type="ECO:0000313" key="1">
    <source>
        <dbReference type="EMBL" id="KAF6327519.1"/>
    </source>
</evidence>